<protein>
    <submittedName>
        <fullName evidence="2">Cell division protein ZapA</fullName>
    </submittedName>
</protein>
<name>A0ABS4KDS6_9FIRM</name>
<evidence type="ECO:0000313" key="2">
    <source>
        <dbReference type="EMBL" id="MBP2025910.1"/>
    </source>
</evidence>
<dbReference type="SUPFAM" id="SSF102829">
    <property type="entry name" value="Cell division protein ZapA-like"/>
    <property type="match status" value="1"/>
</dbReference>
<dbReference type="RefSeq" id="WP_210061623.1">
    <property type="nucleotide sequence ID" value="NZ_JAGGLJ010000015.1"/>
</dbReference>
<reference evidence="2 3" key="1">
    <citation type="submission" date="2021-03" db="EMBL/GenBank/DDBJ databases">
        <title>Genomic Encyclopedia of Type Strains, Phase IV (KMG-IV): sequencing the most valuable type-strain genomes for metagenomic binning, comparative biology and taxonomic classification.</title>
        <authorList>
            <person name="Goeker M."/>
        </authorList>
    </citation>
    <scope>NUCLEOTIDE SEQUENCE [LARGE SCALE GENOMIC DNA]</scope>
    <source>
        <strain evidence="2 3">DSM 27563</strain>
    </source>
</reference>
<feature type="coiled-coil region" evidence="1">
    <location>
        <begin position="62"/>
        <end position="182"/>
    </location>
</feature>
<proteinExistence type="predicted"/>
<keyword evidence="1" id="KW-0175">Coiled coil</keyword>
<dbReference type="Proteomes" id="UP001519306">
    <property type="component" value="Unassembled WGS sequence"/>
</dbReference>
<dbReference type="InterPro" id="IPR007838">
    <property type="entry name" value="Cell_div_ZapA-like"/>
</dbReference>
<dbReference type="GO" id="GO:0051301">
    <property type="term" value="P:cell division"/>
    <property type="evidence" value="ECO:0007669"/>
    <property type="project" value="UniProtKB-KW"/>
</dbReference>
<organism evidence="2 3">
    <name type="scientific">Peptoniphilus stercorisuis</name>
    <dbReference type="NCBI Taxonomy" id="1436965"/>
    <lineage>
        <taxon>Bacteria</taxon>
        <taxon>Bacillati</taxon>
        <taxon>Bacillota</taxon>
        <taxon>Tissierellia</taxon>
        <taxon>Tissierellales</taxon>
        <taxon>Peptoniphilaceae</taxon>
        <taxon>Peptoniphilus</taxon>
    </lineage>
</organism>
<accession>A0ABS4KDS6</accession>
<keyword evidence="2" id="KW-0131">Cell cycle</keyword>
<dbReference type="Pfam" id="PF05164">
    <property type="entry name" value="ZapA"/>
    <property type="match status" value="1"/>
</dbReference>
<evidence type="ECO:0000313" key="3">
    <source>
        <dbReference type="Proteomes" id="UP001519306"/>
    </source>
</evidence>
<dbReference type="EMBL" id="JAGGLJ010000015">
    <property type="protein sequence ID" value="MBP2025910.1"/>
    <property type="molecule type" value="Genomic_DNA"/>
</dbReference>
<dbReference type="Gene3D" id="6.10.250.790">
    <property type="match status" value="1"/>
</dbReference>
<dbReference type="InterPro" id="IPR053712">
    <property type="entry name" value="Bac_CellDiv_Activator"/>
</dbReference>
<sequence length="184" mass="21463">MSNSHKVKVQIDDMNFVVVGGDSEEYVKGLATVLNNKIEETRNSNYRLNQFQSLVLTALNILDEKEKAIQKGEKLVAVTEDENKALETIKELQKAKEEIRKLESNKIKYDSIIADCNINIKELEKENRELKNTIDEKDDREKELILELDDSKEEIRKLEEQIYDAQKRVIDLNRELESLTDHEE</sequence>
<evidence type="ECO:0000256" key="1">
    <source>
        <dbReference type="SAM" id="Coils"/>
    </source>
</evidence>
<keyword evidence="2" id="KW-0132">Cell division</keyword>
<dbReference type="InterPro" id="IPR036192">
    <property type="entry name" value="Cell_div_ZapA-like_sf"/>
</dbReference>
<comment type="caution">
    <text evidence="2">The sequence shown here is derived from an EMBL/GenBank/DDBJ whole genome shotgun (WGS) entry which is preliminary data.</text>
</comment>
<gene>
    <name evidence="2" type="ORF">J2Z71_001461</name>
</gene>
<keyword evidence="3" id="KW-1185">Reference proteome</keyword>